<reference evidence="6 7" key="1">
    <citation type="submission" date="2017-03" db="EMBL/GenBank/DDBJ databases">
        <title>Genome Survey of Euroglyphus maynei.</title>
        <authorList>
            <person name="Arlian L.G."/>
            <person name="Morgan M.S."/>
            <person name="Rider S.D."/>
        </authorList>
    </citation>
    <scope>NUCLEOTIDE SEQUENCE [LARGE SCALE GENOMIC DNA]</scope>
    <source>
        <strain evidence="6">Arlian Lab</strain>
        <tissue evidence="6">Whole body</tissue>
    </source>
</reference>
<dbReference type="GO" id="GO:0055037">
    <property type="term" value="C:recycling endosome"/>
    <property type="evidence" value="ECO:0007669"/>
    <property type="project" value="TreeGrafter"/>
</dbReference>
<dbReference type="Proteomes" id="UP000194236">
    <property type="component" value="Unassembled WGS sequence"/>
</dbReference>
<feature type="non-terminal residue" evidence="6">
    <location>
        <position position="1"/>
    </location>
</feature>
<dbReference type="SUPFAM" id="SSF50044">
    <property type="entry name" value="SH3-domain"/>
    <property type="match status" value="1"/>
</dbReference>
<feature type="compositionally biased region" description="Low complexity" evidence="4">
    <location>
        <begin position="364"/>
        <end position="380"/>
    </location>
</feature>
<feature type="coiled-coil region" evidence="3">
    <location>
        <begin position="58"/>
        <end position="85"/>
    </location>
</feature>
<dbReference type="InterPro" id="IPR001452">
    <property type="entry name" value="SH3_domain"/>
</dbReference>
<protein>
    <submittedName>
        <fullName evidence="6">SH3 domain containing protein</fullName>
    </submittedName>
</protein>
<feature type="compositionally biased region" description="Polar residues" evidence="4">
    <location>
        <begin position="146"/>
        <end position="162"/>
    </location>
</feature>
<feature type="compositionally biased region" description="Polar residues" evidence="4">
    <location>
        <begin position="233"/>
        <end position="250"/>
    </location>
</feature>
<feature type="compositionally biased region" description="Polar residues" evidence="4">
    <location>
        <begin position="123"/>
        <end position="133"/>
    </location>
</feature>
<dbReference type="PANTHER" id="PTHR15735:SF21">
    <property type="entry name" value="PROTEIN NERVOUS WRECK"/>
    <property type="match status" value="1"/>
</dbReference>
<feature type="non-terminal residue" evidence="6">
    <location>
        <position position="420"/>
    </location>
</feature>
<evidence type="ECO:0000256" key="2">
    <source>
        <dbReference type="PROSITE-ProRule" id="PRU00192"/>
    </source>
</evidence>
<feature type="domain" description="SH3" evidence="5">
    <location>
        <begin position="283"/>
        <end position="343"/>
    </location>
</feature>
<evidence type="ECO:0000256" key="3">
    <source>
        <dbReference type="SAM" id="Coils"/>
    </source>
</evidence>
<dbReference type="SMART" id="SM00326">
    <property type="entry name" value="SH3"/>
    <property type="match status" value="1"/>
</dbReference>
<evidence type="ECO:0000313" key="6">
    <source>
        <dbReference type="EMBL" id="OTF83601.1"/>
    </source>
</evidence>
<dbReference type="Gene3D" id="2.30.30.40">
    <property type="entry name" value="SH3 Domains"/>
    <property type="match status" value="1"/>
</dbReference>
<dbReference type="InterPro" id="IPR036028">
    <property type="entry name" value="SH3-like_dom_sf"/>
</dbReference>
<dbReference type="AlphaFoldDB" id="A0A1Y3BRH4"/>
<feature type="region of interest" description="Disordered" evidence="4">
    <location>
        <begin position="200"/>
        <end position="261"/>
    </location>
</feature>
<keyword evidence="3" id="KW-0175">Coiled coil</keyword>
<name>A0A1Y3BRH4_EURMA</name>
<dbReference type="GO" id="GO:0030833">
    <property type="term" value="P:regulation of actin filament polymerization"/>
    <property type="evidence" value="ECO:0007669"/>
    <property type="project" value="TreeGrafter"/>
</dbReference>
<evidence type="ECO:0000256" key="1">
    <source>
        <dbReference type="ARBA" id="ARBA00022443"/>
    </source>
</evidence>
<dbReference type="PANTHER" id="PTHR15735">
    <property type="entry name" value="FCH AND DOUBLE SH3 DOMAINS PROTEIN"/>
    <property type="match status" value="1"/>
</dbReference>
<dbReference type="EMBL" id="MUJZ01002986">
    <property type="protein sequence ID" value="OTF83601.1"/>
    <property type="molecule type" value="Genomic_DNA"/>
</dbReference>
<dbReference type="GO" id="GO:0031594">
    <property type="term" value="C:neuromuscular junction"/>
    <property type="evidence" value="ECO:0007669"/>
    <property type="project" value="TreeGrafter"/>
</dbReference>
<keyword evidence="1 2" id="KW-0728">SH3 domain</keyword>
<accession>A0A1Y3BRH4</accession>
<comment type="caution">
    <text evidence="6">The sequence shown here is derived from an EMBL/GenBank/DDBJ whole genome shotgun (WGS) entry which is preliminary data.</text>
</comment>
<feature type="compositionally biased region" description="Basic and acidic residues" evidence="4">
    <location>
        <begin position="134"/>
        <end position="145"/>
    </location>
</feature>
<dbReference type="PROSITE" id="PS50002">
    <property type="entry name" value="SH3"/>
    <property type="match status" value="1"/>
</dbReference>
<feature type="region of interest" description="Disordered" evidence="4">
    <location>
        <begin position="123"/>
        <end position="165"/>
    </location>
</feature>
<proteinExistence type="predicted"/>
<dbReference type="OrthoDB" id="10065861at2759"/>
<dbReference type="Pfam" id="PF00018">
    <property type="entry name" value="SH3_1"/>
    <property type="match status" value="1"/>
</dbReference>
<evidence type="ECO:0000256" key="4">
    <source>
        <dbReference type="SAM" id="MobiDB-lite"/>
    </source>
</evidence>
<keyword evidence="7" id="KW-1185">Reference proteome</keyword>
<organism evidence="6 7">
    <name type="scientific">Euroglyphus maynei</name>
    <name type="common">Mayne's house dust mite</name>
    <dbReference type="NCBI Taxonomy" id="6958"/>
    <lineage>
        <taxon>Eukaryota</taxon>
        <taxon>Metazoa</taxon>
        <taxon>Ecdysozoa</taxon>
        <taxon>Arthropoda</taxon>
        <taxon>Chelicerata</taxon>
        <taxon>Arachnida</taxon>
        <taxon>Acari</taxon>
        <taxon>Acariformes</taxon>
        <taxon>Sarcoptiformes</taxon>
        <taxon>Astigmata</taxon>
        <taxon>Psoroptidia</taxon>
        <taxon>Analgoidea</taxon>
        <taxon>Pyroglyphidae</taxon>
        <taxon>Pyroglyphinae</taxon>
        <taxon>Euroglyphus</taxon>
    </lineage>
</organism>
<gene>
    <name evidence="6" type="ORF">BLA29_004842</name>
</gene>
<feature type="compositionally biased region" description="Polar residues" evidence="4">
    <location>
        <begin position="387"/>
        <end position="396"/>
    </location>
</feature>
<dbReference type="GO" id="GO:0007274">
    <property type="term" value="P:neuromuscular synaptic transmission"/>
    <property type="evidence" value="ECO:0007669"/>
    <property type="project" value="TreeGrafter"/>
</dbReference>
<sequence length="420" mass="47531">TISLDHNADIALRNEGQKWFTWFSKECRNLNRLSAQLVKLQALLSEGHKTVDLPGSGQVEIENRIDEIRQQLRKCEISKLKAKARLQAIKDSGAEVDDFIAFELQVTNEIKQSLDVDNLNLGSLSRTPSMRSQSELEAKFSKSESENVSQTIRPESSSSIEQLDSPDRELLQMGTSIESTSPAPTSAIYSAANQISWGDYDPTQAWDNESHSVPPPPPDSTTVGNGFNDDGQQKQQQPLTTDECRQQSTDLNDDDNYQQQNTHENFHNDYHQHDQPMADGFSLIGKQCFVLYGYTAQNDDELTIVEQEIINVINAADKDWVQAQNKDEQFGYVPASYLQEVNENYETTATTTTTDMPNDISMYNDNEQQQQTNDQWTTDEPSISPLAKQQQQSEINEQMKDNDDSDYVRALYDYIATNSE</sequence>
<evidence type="ECO:0000259" key="5">
    <source>
        <dbReference type="PROSITE" id="PS50002"/>
    </source>
</evidence>
<feature type="region of interest" description="Disordered" evidence="4">
    <location>
        <begin position="350"/>
        <end position="404"/>
    </location>
</feature>
<evidence type="ECO:0000313" key="7">
    <source>
        <dbReference type="Proteomes" id="UP000194236"/>
    </source>
</evidence>